<dbReference type="KEGG" id="tet:TTHERM_000310809"/>
<accession>W7X9T5</accession>
<keyword evidence="2" id="KW-1185">Reference proteome</keyword>
<dbReference type="Proteomes" id="UP000009168">
    <property type="component" value="Unassembled WGS sequence"/>
</dbReference>
<name>W7X9T5_TETTS</name>
<proteinExistence type="predicted"/>
<organism evidence="1 2">
    <name type="scientific">Tetrahymena thermophila (strain SB210)</name>
    <dbReference type="NCBI Taxonomy" id="312017"/>
    <lineage>
        <taxon>Eukaryota</taxon>
        <taxon>Sar</taxon>
        <taxon>Alveolata</taxon>
        <taxon>Ciliophora</taxon>
        <taxon>Intramacronucleata</taxon>
        <taxon>Oligohymenophorea</taxon>
        <taxon>Hymenostomatida</taxon>
        <taxon>Tetrahymenina</taxon>
        <taxon>Tetrahymenidae</taxon>
        <taxon>Tetrahymena</taxon>
    </lineage>
</organism>
<dbReference type="GeneID" id="24438351"/>
<dbReference type="InParanoid" id="W7X9T5"/>
<dbReference type="EMBL" id="GG662608">
    <property type="protein sequence ID" value="EWS73163.1"/>
    <property type="molecule type" value="Genomic_DNA"/>
</dbReference>
<dbReference type="AlphaFoldDB" id="W7X9T5"/>
<evidence type="ECO:0000313" key="1">
    <source>
        <dbReference type="EMBL" id="EWS73163.1"/>
    </source>
</evidence>
<sequence>MQITILSHQMKELLKQQKYPKMFRQSIFRQVLEVQQYQINKEVLSFYSKVFNNSLQANLMLAQMEIFQSQDLTQHYQYLHIQELLSLQKTCKTINLLQARHLNQRLLKQYILKHKIQSLYLVYSDILQCMIQAIYTIQEFQIYTILNLFRQLRYRFRVMLNGCILVVILKVLQF</sequence>
<reference evidence="2" key="1">
    <citation type="journal article" date="2006" name="PLoS Biol.">
        <title>Macronuclear genome sequence of the ciliate Tetrahymena thermophila, a model eukaryote.</title>
        <authorList>
            <person name="Eisen J.A."/>
            <person name="Coyne R.S."/>
            <person name="Wu M."/>
            <person name="Wu D."/>
            <person name="Thiagarajan M."/>
            <person name="Wortman J.R."/>
            <person name="Badger J.H."/>
            <person name="Ren Q."/>
            <person name="Amedeo P."/>
            <person name="Jones K.M."/>
            <person name="Tallon L.J."/>
            <person name="Delcher A.L."/>
            <person name="Salzberg S.L."/>
            <person name="Silva J.C."/>
            <person name="Haas B.J."/>
            <person name="Majoros W.H."/>
            <person name="Farzad M."/>
            <person name="Carlton J.M."/>
            <person name="Smith R.K. Jr."/>
            <person name="Garg J."/>
            <person name="Pearlman R.E."/>
            <person name="Karrer K.M."/>
            <person name="Sun L."/>
            <person name="Manning G."/>
            <person name="Elde N.C."/>
            <person name="Turkewitz A.P."/>
            <person name="Asai D.J."/>
            <person name="Wilkes D.E."/>
            <person name="Wang Y."/>
            <person name="Cai H."/>
            <person name="Collins K."/>
            <person name="Stewart B.A."/>
            <person name="Lee S.R."/>
            <person name="Wilamowska K."/>
            <person name="Weinberg Z."/>
            <person name="Ruzzo W.L."/>
            <person name="Wloga D."/>
            <person name="Gaertig J."/>
            <person name="Frankel J."/>
            <person name="Tsao C.-C."/>
            <person name="Gorovsky M.A."/>
            <person name="Keeling P.J."/>
            <person name="Waller R.F."/>
            <person name="Patron N.J."/>
            <person name="Cherry J.M."/>
            <person name="Stover N.A."/>
            <person name="Krieger C.J."/>
            <person name="del Toro C."/>
            <person name="Ryder H.F."/>
            <person name="Williamson S.C."/>
            <person name="Barbeau R.A."/>
            <person name="Hamilton E.P."/>
            <person name="Orias E."/>
        </authorList>
    </citation>
    <scope>NUCLEOTIDE SEQUENCE [LARGE SCALE GENOMIC DNA]</scope>
    <source>
        <strain evidence="2">SB210</strain>
    </source>
</reference>
<gene>
    <name evidence="1" type="ORF">TTHERM_000310809</name>
</gene>
<evidence type="ECO:0000313" key="2">
    <source>
        <dbReference type="Proteomes" id="UP000009168"/>
    </source>
</evidence>
<protein>
    <submittedName>
        <fullName evidence="1">Uncharacterized protein</fullName>
    </submittedName>
</protein>
<dbReference type="RefSeq" id="XP_012654350.1">
    <property type="nucleotide sequence ID" value="XM_012798896.1"/>
</dbReference>